<accession>A0ACC3AI89</accession>
<proteinExistence type="predicted"/>
<reference evidence="1" key="1">
    <citation type="submission" date="2022-10" db="EMBL/GenBank/DDBJ databases">
        <title>Culturing micro-colonial fungi from biological soil crusts in the Mojave desert and describing Neophaeococcomyces mojavensis, and introducing the new genera and species Taxawa tesnikishii.</title>
        <authorList>
            <person name="Kurbessoian T."/>
            <person name="Stajich J.E."/>
        </authorList>
    </citation>
    <scope>NUCLEOTIDE SEQUENCE</scope>
    <source>
        <strain evidence="1">JES_112</strain>
    </source>
</reference>
<sequence length="596" mass="66136">MILILLSALGILITLEALYRQSEGHWGIANVNPDTWNRYLWIYTPTVVLVLLATAFNVLDFELEFVDPYHELARGFTGTSSSVLWHPLKHTTPKTCLRAVRHLRFALVASSISVVVAPMLTIVVSALFSMHSFPLSQNVSAKALTWFNATSAHIDILGGEAERFPVPAFVLQSNMSYPQWTYDELAYPSIDLSGHKTGITYGNSKIILMDVPAARAFVNCTLIPESALSGVVYDDLSCVSYNLTVPAGCGDNLDWTGSDYTTILADIPAPSSGYVGNIMPGKGKGTRKSDNATVYCPTYYIVYGYIENEKIQNYSMYSCYLGLETVQTSATVSINLATVVEVHEVKENSSKLFQEDWNLGLRDTYFPYTSFNHPDEMFDEFTNVMVYGKDGIPREQLLDPDIMIQQFTHTYRQWVAQWIDTYMRNPVDELAKNLTNIATLLPDSLSGLYYDPNRQRLYLSNVSVRILQGIIAVLLICGTVILCLVDMSKVLPKPVGTIGAVASLLAGSRFVDEKSGLIPPGSEWLSDTELEKRGMWAGEEFRMGWWVEDGSSSGSLETDGSRKGGEGEFHSNKAEGRVKHFRIDTGPKGSLQRTSS</sequence>
<comment type="caution">
    <text evidence="1">The sequence shown here is derived from an EMBL/GenBank/DDBJ whole genome shotgun (WGS) entry which is preliminary data.</text>
</comment>
<evidence type="ECO:0000313" key="1">
    <source>
        <dbReference type="EMBL" id="KAJ9662799.1"/>
    </source>
</evidence>
<keyword evidence="2" id="KW-1185">Reference proteome</keyword>
<gene>
    <name evidence="1" type="ORF">H2198_001251</name>
</gene>
<name>A0ACC3AI89_9EURO</name>
<dbReference type="Proteomes" id="UP001172386">
    <property type="component" value="Unassembled WGS sequence"/>
</dbReference>
<evidence type="ECO:0000313" key="2">
    <source>
        <dbReference type="Proteomes" id="UP001172386"/>
    </source>
</evidence>
<protein>
    <submittedName>
        <fullName evidence="1">Uncharacterized protein</fullName>
    </submittedName>
</protein>
<dbReference type="EMBL" id="JAPDRQ010000013">
    <property type="protein sequence ID" value="KAJ9662799.1"/>
    <property type="molecule type" value="Genomic_DNA"/>
</dbReference>
<organism evidence="1 2">
    <name type="scientific">Neophaeococcomyces mojaviensis</name>
    <dbReference type="NCBI Taxonomy" id="3383035"/>
    <lineage>
        <taxon>Eukaryota</taxon>
        <taxon>Fungi</taxon>
        <taxon>Dikarya</taxon>
        <taxon>Ascomycota</taxon>
        <taxon>Pezizomycotina</taxon>
        <taxon>Eurotiomycetes</taxon>
        <taxon>Chaetothyriomycetidae</taxon>
        <taxon>Chaetothyriales</taxon>
        <taxon>Chaetothyriales incertae sedis</taxon>
        <taxon>Neophaeococcomyces</taxon>
    </lineage>
</organism>